<dbReference type="Gene3D" id="2.20.28.10">
    <property type="match status" value="1"/>
</dbReference>
<organism evidence="3 4">
    <name type="scientific">Biomaibacter acetigenes</name>
    <dbReference type="NCBI Taxonomy" id="2316383"/>
    <lineage>
        <taxon>Bacteria</taxon>
        <taxon>Bacillati</taxon>
        <taxon>Bacillota</taxon>
        <taxon>Clostridia</taxon>
        <taxon>Thermosediminibacterales</taxon>
        <taxon>Tepidanaerobacteraceae</taxon>
        <taxon>Biomaibacter</taxon>
    </lineage>
</organism>
<dbReference type="CDD" id="cd00350">
    <property type="entry name" value="rubredoxin_like"/>
    <property type="match status" value="1"/>
</dbReference>
<dbReference type="Pfam" id="PF21349">
    <property type="entry name" value="RUBY_RBDX"/>
    <property type="match status" value="1"/>
</dbReference>
<dbReference type="RefSeq" id="WP_122013969.1">
    <property type="nucleotide sequence ID" value="NZ_CP033169.1"/>
</dbReference>
<feature type="domain" description="Rubredoxin-like" evidence="2">
    <location>
        <begin position="1"/>
        <end position="35"/>
    </location>
</feature>
<dbReference type="PROSITE" id="PS50903">
    <property type="entry name" value="RUBREDOXIN_LIKE"/>
    <property type="match status" value="1"/>
</dbReference>
<dbReference type="EMBL" id="CP033169">
    <property type="protein sequence ID" value="AYO29564.1"/>
    <property type="molecule type" value="Genomic_DNA"/>
</dbReference>
<comment type="cofactor">
    <cofactor evidence="1">
        <name>Fe(3+)</name>
        <dbReference type="ChEBI" id="CHEBI:29034"/>
    </cofactor>
</comment>
<keyword evidence="4" id="KW-1185">Reference proteome</keyword>
<evidence type="ECO:0000313" key="3">
    <source>
        <dbReference type="EMBL" id="AYO29564.1"/>
    </source>
</evidence>
<sequence length="111" mass="12305">MTKWQCSVCGYIYDGDEAPEKCPKCGAPKDKFVKLDDQAADLVGRSRFSNNLHMELLTLMEKAKEISDKGIKDALDPNCVSLFKSSLAAAIDIQQKVKAELKAHMNKGKWG</sequence>
<dbReference type="KEGG" id="bacg:D2962_02120"/>
<evidence type="ECO:0000259" key="2">
    <source>
        <dbReference type="PROSITE" id="PS50903"/>
    </source>
</evidence>
<dbReference type="InterPro" id="IPR048574">
    <property type="entry name" value="RUBY_RBDX"/>
</dbReference>
<reference evidence="3 4" key="1">
    <citation type="submission" date="2018-10" db="EMBL/GenBank/DDBJ databases">
        <authorList>
            <person name="Zhang X."/>
        </authorList>
    </citation>
    <scope>NUCLEOTIDE SEQUENCE [LARGE SCALE GENOMIC DNA]</scope>
    <source>
        <strain evidence="3 4">SK-G1</strain>
    </source>
</reference>
<gene>
    <name evidence="3" type="ORF">D2962_02120</name>
</gene>
<dbReference type="GO" id="GO:0005506">
    <property type="term" value="F:iron ion binding"/>
    <property type="evidence" value="ECO:0007669"/>
    <property type="project" value="InterPro"/>
</dbReference>
<dbReference type="Proteomes" id="UP000280960">
    <property type="component" value="Chromosome"/>
</dbReference>
<proteinExistence type="predicted"/>
<accession>A0A3G2R264</accession>
<protein>
    <submittedName>
        <fullName evidence="3">Rubredoxin</fullName>
    </submittedName>
</protein>
<dbReference type="InterPro" id="IPR024934">
    <property type="entry name" value="Rubredoxin-like_dom"/>
</dbReference>
<evidence type="ECO:0000256" key="1">
    <source>
        <dbReference type="ARBA" id="ARBA00001965"/>
    </source>
</evidence>
<evidence type="ECO:0000313" key="4">
    <source>
        <dbReference type="Proteomes" id="UP000280960"/>
    </source>
</evidence>
<name>A0A3G2R264_9FIRM</name>
<dbReference type="AlphaFoldDB" id="A0A3G2R264"/>
<dbReference type="SUPFAM" id="SSF57802">
    <property type="entry name" value="Rubredoxin-like"/>
    <property type="match status" value="1"/>
</dbReference>